<feature type="domain" description="PXA" evidence="5">
    <location>
        <begin position="87"/>
        <end position="267"/>
    </location>
</feature>
<dbReference type="InterPro" id="IPR001683">
    <property type="entry name" value="PX_dom"/>
</dbReference>
<dbReference type="InterPro" id="IPR003114">
    <property type="entry name" value="Phox_assoc"/>
</dbReference>
<evidence type="ECO:0000256" key="1">
    <source>
        <dbReference type="ARBA" id="ARBA00010883"/>
    </source>
</evidence>
<comment type="similarity">
    <text evidence="1">Belongs to the sorting nexin family.</text>
</comment>
<sequence length="982" mass="110147">MQPGNVKDSGRLLNELLLQRKWLGLGLLVLACLFLQLLLNIWLLCVSVLLVLLGGWLGSQLMLSPTNLVHLERFIRLEPTLPQADSELLLAKEIEGTITKIVRDFVTSWYRTVSKEPEFENEVQRAMHAMALELKRRMERVDRKGLAQRILVLCSCHLEIYMKAKKTSREKIGRHRAEDNQSLWKIYCKVNDAHIALQSPATEVNYARGIVDLLLHVMVPYPNLETRTGRFVVRELIMCNVLLPLINKMADPDWINGIIIDIFTKSSSKTVEVMEKSLQLIMPTSLPLKPQKEVIAESIPTPKTEDLHCYDADSLEINMEETNLSVNGNASKTNEKFDKSIQNTTSGYDHQRPDKLNLFYSCEEFEPETPQSDVRKDSTESLTLLASEELAVDRLTPMELANTFDALEDASGDELNVGESTVLPSFDQNAASVGLEHVDDVGKEEAFGKLATSTTILAHETIRILSSPHPFQEKEAVPSDGSSCNSLDVVSTGPVHASSPTSVNMSTYSFEPICSPDTPVVIHNLRISGTVTAKEHRGGGFHPYTLYTIKYETALDTENPGTLQQVAYHTVNRRYSEFLNLQTRLEEKAELRKLLKNVKGPKKLFPDLPFGNMDSDKVEARKSLLETFLKQLCAIPESAYSEEMQEFLALNTDARIAFVKKSFVSRIDKIVVSAIVDTLKTAFPRIEPQSPTEDVGECEVDGKSQGDGKKATKSRLRFTSSKIAPALNVGDIQAKVTYCYNENNLPDGLSIASMEDFILEKEKLLKRAQINLKAKESKGVVAVENDHAIKKLQGNASSSSHQDLNSEGSETALADVALDLLCLLMKDHWSWLCTENMQKVIRLLCGTLIERWLEVQIINLTCTQHWVVYLKLLQEAIWPGGTLPKFPKSVRTQEQKVQTKELAFQCLMKMLPALVPEILGEEGYKKSWQLVLESLQDPMINRHLVYCIWDLLLEFLVPEASSEEFQKSLLSCASGSSEKVLG</sequence>
<gene>
    <name evidence="6" type="ORF">chiPu_0001505</name>
</gene>
<dbReference type="Pfam" id="PF00787">
    <property type="entry name" value="PX"/>
    <property type="match status" value="1"/>
</dbReference>
<dbReference type="CDD" id="cd06893">
    <property type="entry name" value="PX_SNX19"/>
    <property type="match status" value="1"/>
</dbReference>
<evidence type="ECO:0000259" key="5">
    <source>
        <dbReference type="PROSITE" id="PS51207"/>
    </source>
</evidence>
<reference evidence="6 7" key="1">
    <citation type="journal article" date="2018" name="Nat. Ecol. Evol.">
        <title>Shark genomes provide insights into elasmobranch evolution and the origin of vertebrates.</title>
        <authorList>
            <person name="Hara Y"/>
            <person name="Yamaguchi K"/>
            <person name="Onimaru K"/>
            <person name="Kadota M"/>
            <person name="Koyanagi M"/>
            <person name="Keeley SD"/>
            <person name="Tatsumi K"/>
            <person name="Tanaka K"/>
            <person name="Motone F"/>
            <person name="Kageyama Y"/>
            <person name="Nozu R"/>
            <person name="Adachi N"/>
            <person name="Nishimura O"/>
            <person name="Nakagawa R"/>
            <person name="Tanegashima C"/>
            <person name="Kiyatake I"/>
            <person name="Matsumoto R"/>
            <person name="Murakumo K"/>
            <person name="Nishida K"/>
            <person name="Terakita A"/>
            <person name="Kuratani S"/>
            <person name="Sato K"/>
            <person name="Hyodo S Kuraku.S."/>
        </authorList>
    </citation>
    <scope>NUCLEOTIDE SEQUENCE [LARGE SCALE GENOMIC DNA]</scope>
</reference>
<keyword evidence="7" id="KW-1185">Reference proteome</keyword>
<dbReference type="STRING" id="137246.A0A401RY95"/>
<keyword evidence="3" id="KW-0812">Transmembrane</keyword>
<organism evidence="6 7">
    <name type="scientific">Chiloscyllium punctatum</name>
    <name type="common">Brownbanded bambooshark</name>
    <name type="synonym">Hemiscyllium punctatum</name>
    <dbReference type="NCBI Taxonomy" id="137246"/>
    <lineage>
        <taxon>Eukaryota</taxon>
        <taxon>Metazoa</taxon>
        <taxon>Chordata</taxon>
        <taxon>Craniata</taxon>
        <taxon>Vertebrata</taxon>
        <taxon>Chondrichthyes</taxon>
        <taxon>Elasmobranchii</taxon>
        <taxon>Galeomorphii</taxon>
        <taxon>Galeoidea</taxon>
        <taxon>Orectolobiformes</taxon>
        <taxon>Hemiscylliidae</taxon>
        <taxon>Chiloscyllium</taxon>
    </lineage>
</organism>
<feature type="region of interest" description="Disordered" evidence="2">
    <location>
        <begin position="687"/>
        <end position="712"/>
    </location>
</feature>
<evidence type="ECO:0008006" key="8">
    <source>
        <dbReference type="Google" id="ProtNLM"/>
    </source>
</evidence>
<dbReference type="PROSITE" id="PS51207">
    <property type="entry name" value="PXA"/>
    <property type="match status" value="1"/>
</dbReference>
<dbReference type="SUPFAM" id="SSF64268">
    <property type="entry name" value="PX domain"/>
    <property type="match status" value="1"/>
</dbReference>
<evidence type="ECO:0000256" key="3">
    <source>
        <dbReference type="SAM" id="Phobius"/>
    </source>
</evidence>
<comment type="caution">
    <text evidence="6">The sequence shown here is derived from an EMBL/GenBank/DDBJ whole genome shotgun (WGS) entry which is preliminary data.</text>
</comment>
<dbReference type="Pfam" id="PF08628">
    <property type="entry name" value="Nexin_C"/>
    <property type="match status" value="1"/>
</dbReference>
<dbReference type="AlphaFoldDB" id="A0A401RY95"/>
<dbReference type="InterPro" id="IPR037909">
    <property type="entry name" value="SNX19_PX"/>
</dbReference>
<dbReference type="PANTHER" id="PTHR22775">
    <property type="entry name" value="SORTING NEXIN"/>
    <property type="match status" value="1"/>
</dbReference>
<dbReference type="PROSITE" id="PS51257">
    <property type="entry name" value="PROKAR_LIPOPROTEIN"/>
    <property type="match status" value="1"/>
</dbReference>
<dbReference type="GO" id="GO:0035091">
    <property type="term" value="F:phosphatidylinositol binding"/>
    <property type="evidence" value="ECO:0007669"/>
    <property type="project" value="InterPro"/>
</dbReference>
<dbReference type="EMBL" id="BEZZ01000023">
    <property type="protein sequence ID" value="GCC23112.1"/>
    <property type="molecule type" value="Genomic_DNA"/>
</dbReference>
<dbReference type="SMART" id="SM00313">
    <property type="entry name" value="PXA"/>
    <property type="match status" value="1"/>
</dbReference>
<dbReference type="InterPro" id="IPR013937">
    <property type="entry name" value="Sorting_nexin_C"/>
</dbReference>
<dbReference type="PROSITE" id="PS50195">
    <property type="entry name" value="PX"/>
    <property type="match status" value="1"/>
</dbReference>
<keyword evidence="3" id="KW-0472">Membrane</keyword>
<evidence type="ECO:0000313" key="6">
    <source>
        <dbReference type="EMBL" id="GCC23112.1"/>
    </source>
</evidence>
<dbReference type="PANTHER" id="PTHR22775:SF31">
    <property type="entry name" value="SORTING NEXIN-19"/>
    <property type="match status" value="1"/>
</dbReference>
<feature type="domain" description="PX" evidence="4">
    <location>
        <begin position="525"/>
        <end position="655"/>
    </location>
</feature>
<evidence type="ECO:0000259" key="4">
    <source>
        <dbReference type="PROSITE" id="PS50195"/>
    </source>
</evidence>
<evidence type="ECO:0000313" key="7">
    <source>
        <dbReference type="Proteomes" id="UP000287033"/>
    </source>
</evidence>
<feature type="compositionally biased region" description="Basic and acidic residues" evidence="2">
    <location>
        <begin position="700"/>
        <end position="710"/>
    </location>
</feature>
<protein>
    <recommendedName>
        <fullName evidence="8">Sorting nexin-19</fullName>
    </recommendedName>
</protein>
<dbReference type="OMA" id="FILLENC"/>
<dbReference type="SMART" id="SM00312">
    <property type="entry name" value="PX"/>
    <property type="match status" value="1"/>
</dbReference>
<accession>A0A401RY95</accession>
<name>A0A401RY95_CHIPU</name>
<feature type="transmembrane region" description="Helical" evidence="3">
    <location>
        <begin position="22"/>
        <end position="53"/>
    </location>
</feature>
<keyword evidence="3" id="KW-1133">Transmembrane helix</keyword>
<proteinExistence type="inferred from homology"/>
<dbReference type="OrthoDB" id="5582218at2759"/>
<dbReference type="InterPro" id="IPR036871">
    <property type="entry name" value="PX_dom_sf"/>
</dbReference>
<dbReference type="Gene3D" id="3.30.1520.10">
    <property type="entry name" value="Phox-like domain"/>
    <property type="match status" value="1"/>
</dbReference>
<evidence type="ECO:0000256" key="2">
    <source>
        <dbReference type="SAM" id="MobiDB-lite"/>
    </source>
</evidence>
<dbReference type="Proteomes" id="UP000287033">
    <property type="component" value="Unassembled WGS sequence"/>
</dbReference>
<dbReference type="Pfam" id="PF02194">
    <property type="entry name" value="PXA"/>
    <property type="match status" value="1"/>
</dbReference>